<name>A0A1M6GWS1_9FLAO</name>
<dbReference type="AlphaFoldDB" id="A0A1M6GWS1"/>
<keyword evidence="3" id="KW-1185">Reference proteome</keyword>
<feature type="transmembrane region" description="Helical" evidence="1">
    <location>
        <begin position="12"/>
        <end position="35"/>
    </location>
</feature>
<reference evidence="3" key="1">
    <citation type="submission" date="2016-11" db="EMBL/GenBank/DDBJ databases">
        <authorList>
            <person name="Varghese N."/>
            <person name="Submissions S."/>
        </authorList>
    </citation>
    <scope>NUCLEOTIDE SEQUENCE [LARGE SCALE GENOMIC DNA]</scope>
    <source>
        <strain evidence="3">DSM 18829</strain>
    </source>
</reference>
<keyword evidence="1" id="KW-0812">Transmembrane</keyword>
<gene>
    <name evidence="2" type="ORF">SAMN05444363_2773</name>
</gene>
<dbReference type="OrthoDB" id="1348213at2"/>
<organism evidence="2 3">
    <name type="scientific">Flavobacterium terrae</name>
    <dbReference type="NCBI Taxonomy" id="415425"/>
    <lineage>
        <taxon>Bacteria</taxon>
        <taxon>Pseudomonadati</taxon>
        <taxon>Bacteroidota</taxon>
        <taxon>Flavobacteriia</taxon>
        <taxon>Flavobacteriales</taxon>
        <taxon>Flavobacteriaceae</taxon>
        <taxon>Flavobacterium</taxon>
    </lineage>
</organism>
<keyword evidence="1" id="KW-0472">Membrane</keyword>
<evidence type="ECO:0000256" key="1">
    <source>
        <dbReference type="SAM" id="Phobius"/>
    </source>
</evidence>
<dbReference type="RefSeq" id="WP_073312097.1">
    <property type="nucleotide sequence ID" value="NZ_FQZI01000006.1"/>
</dbReference>
<proteinExistence type="predicted"/>
<evidence type="ECO:0000313" key="2">
    <source>
        <dbReference type="EMBL" id="SHJ14408.1"/>
    </source>
</evidence>
<evidence type="ECO:0000313" key="3">
    <source>
        <dbReference type="Proteomes" id="UP000184488"/>
    </source>
</evidence>
<dbReference type="EMBL" id="FQZI01000006">
    <property type="protein sequence ID" value="SHJ14408.1"/>
    <property type="molecule type" value="Genomic_DNA"/>
</dbReference>
<protein>
    <recommendedName>
        <fullName evidence="4">HEAT repeat-containing protein</fullName>
    </recommendedName>
</protein>
<accession>A0A1M6GWS1</accession>
<dbReference type="Proteomes" id="UP000184488">
    <property type="component" value="Unassembled WGS sequence"/>
</dbReference>
<sequence length="273" mass="32178">MDFLNHHYSFQVKLLLSLIAVFSVAFIVFFILTFLKRFKRIKKNELKANYQNQIDTLLFELLFNQNVSVNKIALKFKNEIVPTKLIKKITLKSINALHRNYTGDLKKRIELFYIESELVNYSLEKLNSLNWAKVIEGIRDISNLKYQPAYEIILSKLKHSKTIVQKEAFIGVILLKGLDELIKNKDNQLYLDDWTQSNILYVIKRDQMTLPDNIEELFKSKNKTIILLGARILHYFQANHYLHLIENYLIQNPNSTIKPKLDSIINQLKNIHQ</sequence>
<keyword evidence="1" id="KW-1133">Transmembrane helix</keyword>
<evidence type="ECO:0008006" key="4">
    <source>
        <dbReference type="Google" id="ProtNLM"/>
    </source>
</evidence>
<dbReference type="STRING" id="415425.SAMN05444363_2773"/>